<name>A0A6A6JC44_WESOR</name>
<dbReference type="AlphaFoldDB" id="A0A6A6JC44"/>
<protein>
    <recommendedName>
        <fullName evidence="1">Aminoglycoside phosphotransferase domain-containing protein</fullName>
    </recommendedName>
</protein>
<dbReference type="GeneID" id="54555623"/>
<accession>A0A6A6JC44</accession>
<dbReference type="Gene3D" id="3.90.1200.10">
    <property type="match status" value="1"/>
</dbReference>
<evidence type="ECO:0000313" key="2">
    <source>
        <dbReference type="EMBL" id="KAF2273784.1"/>
    </source>
</evidence>
<dbReference type="InterPro" id="IPR011009">
    <property type="entry name" value="Kinase-like_dom_sf"/>
</dbReference>
<dbReference type="EMBL" id="ML986507">
    <property type="protein sequence ID" value="KAF2273784.1"/>
    <property type="molecule type" value="Genomic_DNA"/>
</dbReference>
<evidence type="ECO:0000259" key="1">
    <source>
        <dbReference type="Pfam" id="PF01636"/>
    </source>
</evidence>
<keyword evidence="3" id="KW-1185">Reference proteome</keyword>
<dbReference type="InterPro" id="IPR002575">
    <property type="entry name" value="Aminoglycoside_PTrfase"/>
</dbReference>
<reference evidence="2" key="1">
    <citation type="journal article" date="2020" name="Stud. Mycol.">
        <title>101 Dothideomycetes genomes: a test case for predicting lifestyles and emergence of pathogens.</title>
        <authorList>
            <person name="Haridas S."/>
            <person name="Albert R."/>
            <person name="Binder M."/>
            <person name="Bloem J."/>
            <person name="Labutti K."/>
            <person name="Salamov A."/>
            <person name="Andreopoulos B."/>
            <person name="Baker S."/>
            <person name="Barry K."/>
            <person name="Bills G."/>
            <person name="Bluhm B."/>
            <person name="Cannon C."/>
            <person name="Castanera R."/>
            <person name="Culley D."/>
            <person name="Daum C."/>
            <person name="Ezra D."/>
            <person name="Gonzalez J."/>
            <person name="Henrissat B."/>
            <person name="Kuo A."/>
            <person name="Liang C."/>
            <person name="Lipzen A."/>
            <person name="Lutzoni F."/>
            <person name="Magnuson J."/>
            <person name="Mondo S."/>
            <person name="Nolan M."/>
            <person name="Ohm R."/>
            <person name="Pangilinan J."/>
            <person name="Park H.-J."/>
            <person name="Ramirez L."/>
            <person name="Alfaro M."/>
            <person name="Sun H."/>
            <person name="Tritt A."/>
            <person name="Yoshinaga Y."/>
            <person name="Zwiers L.-H."/>
            <person name="Turgeon B."/>
            <person name="Goodwin S."/>
            <person name="Spatafora J."/>
            <person name="Crous P."/>
            <person name="Grigoriev I."/>
        </authorList>
    </citation>
    <scope>NUCLEOTIDE SEQUENCE</scope>
    <source>
        <strain evidence="2">CBS 379.55</strain>
    </source>
</reference>
<proteinExistence type="predicted"/>
<gene>
    <name evidence="2" type="ORF">EI97DRAFT_495741</name>
</gene>
<sequence>MTQDEAVSALLAHDIDGPTMPIARYMIKTNRRSREISSPEPLVLSESELEEAILAATGQSVASSTRFTDGELSISYKVTVRESPDIAYVVQLRHHGCVASMDALMILVSRTIDPHTLPVHPVYPIPGEMERQKATGIGREINRLIPGVMASTPHLIGELIATESDGQVVLKIGPDRHHGLGGPFSSQQGIEEYKERFLDHSATVEDNPIVAMHADMGLHNIIVSSHARTDIQAVIDWEFAASAPYASLHRIIEMLFRRPAPNGFGLEYDRAEKLRFAFWRAIPEWKQWKRSNSIQAFLEWFRFGLFLKPDWRPNDLPRDEKEEFWRENVRVVESLLNKYS</sequence>
<dbReference type="RefSeq" id="XP_033651323.1">
    <property type="nucleotide sequence ID" value="XM_033802448.1"/>
</dbReference>
<organism evidence="2 3">
    <name type="scientific">Westerdykella ornata</name>
    <dbReference type="NCBI Taxonomy" id="318751"/>
    <lineage>
        <taxon>Eukaryota</taxon>
        <taxon>Fungi</taxon>
        <taxon>Dikarya</taxon>
        <taxon>Ascomycota</taxon>
        <taxon>Pezizomycotina</taxon>
        <taxon>Dothideomycetes</taxon>
        <taxon>Pleosporomycetidae</taxon>
        <taxon>Pleosporales</taxon>
        <taxon>Sporormiaceae</taxon>
        <taxon>Westerdykella</taxon>
    </lineage>
</organism>
<evidence type="ECO:0000313" key="3">
    <source>
        <dbReference type="Proteomes" id="UP000800097"/>
    </source>
</evidence>
<dbReference type="OrthoDB" id="3730767at2759"/>
<feature type="domain" description="Aminoglycoside phosphotransferase" evidence="1">
    <location>
        <begin position="187"/>
        <end position="246"/>
    </location>
</feature>
<dbReference type="Pfam" id="PF01636">
    <property type="entry name" value="APH"/>
    <property type="match status" value="1"/>
</dbReference>
<dbReference type="Proteomes" id="UP000800097">
    <property type="component" value="Unassembled WGS sequence"/>
</dbReference>
<dbReference type="SUPFAM" id="SSF56112">
    <property type="entry name" value="Protein kinase-like (PK-like)"/>
    <property type="match status" value="1"/>
</dbReference>